<organism evidence="1 2">
    <name type="scientific">Flavobacterium jejuense</name>
    <dbReference type="NCBI Taxonomy" id="1544455"/>
    <lineage>
        <taxon>Bacteria</taxon>
        <taxon>Pseudomonadati</taxon>
        <taxon>Bacteroidota</taxon>
        <taxon>Flavobacteriia</taxon>
        <taxon>Flavobacteriales</taxon>
        <taxon>Flavobacteriaceae</taxon>
        <taxon>Flavobacterium</taxon>
    </lineage>
</organism>
<evidence type="ECO:0000313" key="2">
    <source>
        <dbReference type="Proteomes" id="UP000817854"/>
    </source>
</evidence>
<reference evidence="1 2" key="2">
    <citation type="submission" date="2020-02" db="EMBL/GenBank/DDBJ databases">
        <title>Flavobacterium profundi sp. nov., isolated from a deep-sea seamount.</title>
        <authorList>
            <person name="Zhang D.-C."/>
        </authorList>
    </citation>
    <scope>NUCLEOTIDE SEQUENCE [LARGE SCALE GENOMIC DNA]</scope>
    <source>
        <strain evidence="1 2">EC11</strain>
    </source>
</reference>
<dbReference type="RefSeq" id="WP_140962175.1">
    <property type="nucleotide sequence ID" value="NZ_VEVQ02000005.1"/>
</dbReference>
<evidence type="ECO:0000313" key="1">
    <source>
        <dbReference type="EMBL" id="NHN25834.1"/>
    </source>
</evidence>
<dbReference type="EMBL" id="VEVQ02000005">
    <property type="protein sequence ID" value="NHN25834.1"/>
    <property type="molecule type" value="Genomic_DNA"/>
</dbReference>
<keyword evidence="2" id="KW-1185">Reference proteome</keyword>
<name>A0ABX0ISQ3_9FLAO</name>
<gene>
    <name evidence="1" type="ORF">FIA58_009125</name>
</gene>
<accession>A0ABX0ISQ3</accession>
<dbReference type="Proteomes" id="UP000817854">
    <property type="component" value="Unassembled WGS sequence"/>
</dbReference>
<reference evidence="2" key="1">
    <citation type="submission" date="2019-05" db="EMBL/GenBank/DDBJ databases">
        <title>Flavobacterium profundi sp. nov., isolated from a deep-sea seamount.</title>
        <authorList>
            <person name="Zhang D.-C."/>
        </authorList>
    </citation>
    <scope>NUCLEOTIDE SEQUENCE [LARGE SCALE GENOMIC DNA]</scope>
    <source>
        <strain evidence="2">EC11</strain>
    </source>
</reference>
<comment type="caution">
    <text evidence="1">The sequence shown here is derived from an EMBL/GenBank/DDBJ whole genome shotgun (WGS) entry which is preliminary data.</text>
</comment>
<sequence>MRKKSYRKKFSFWTFLVESEVNQPWIKKYYLINKKGKKTLISSSRFDEALKNAVSYTISYADAYFYKIKRYKMKFLIQ</sequence>
<proteinExistence type="predicted"/>
<protein>
    <submittedName>
        <fullName evidence="1">Uncharacterized protein</fullName>
    </submittedName>
</protein>